<feature type="region of interest" description="Disordered" evidence="1">
    <location>
        <begin position="345"/>
        <end position="365"/>
    </location>
</feature>
<evidence type="ECO:0000256" key="1">
    <source>
        <dbReference type="SAM" id="MobiDB-lite"/>
    </source>
</evidence>
<accession>A0A9Q9AL90</accession>
<feature type="transmembrane region" description="Helical" evidence="2">
    <location>
        <begin position="200"/>
        <end position="218"/>
    </location>
</feature>
<evidence type="ECO:0000313" key="5">
    <source>
        <dbReference type="Proteomes" id="UP001056384"/>
    </source>
</evidence>
<gene>
    <name evidence="4" type="ORF">Slin15195_G014210</name>
</gene>
<feature type="transmembrane region" description="Helical" evidence="2">
    <location>
        <begin position="85"/>
        <end position="108"/>
    </location>
</feature>
<sequence length="395" mass="43303">MPRREGYQNAVSFTISLCMVFTICVAIIRFWIRKHAYGVDDAIIGAATIISLGQLGASYASYAAGLGKPWSRIADEHNLQMLHEASVASLVLFFIALYLSKCAMISFLIRITKAPTQIKLYHVCNGVVAVIGLVSIIVVIAGCPSTSGYYWAFHLNADSCSSQDIRWQVATVLDCVTEVFHLGLPVHLVWALHMRSTKKAMIVAAFWVRLPILGFSVARNHYTLQLRRQQSDAGLDSALATIWLEIELAFAIAASTLSALKTFTESFNTGFGVGQLRGKAEDSYGLSDVSKSSGRGEKTEIASSRVAEAHRSELPLVDCRSHGPMFMQDSQLGLRLRPEELKSTTDIRAEPAASSFETGSVGSNNSDDMVIMRACDVQIQHDQAPILPLESRTRR</sequence>
<feature type="region of interest" description="Disordered" evidence="1">
    <location>
        <begin position="284"/>
        <end position="306"/>
    </location>
</feature>
<evidence type="ECO:0000259" key="3">
    <source>
        <dbReference type="Pfam" id="PF20684"/>
    </source>
</evidence>
<dbReference type="PANTHER" id="PTHR39614:SF2">
    <property type="entry name" value="INTEGRAL MEMBRANE PROTEIN"/>
    <property type="match status" value="1"/>
</dbReference>
<feature type="transmembrane region" description="Helical" evidence="2">
    <location>
        <begin position="120"/>
        <end position="141"/>
    </location>
</feature>
<organism evidence="4 5">
    <name type="scientific">Septoria linicola</name>
    <dbReference type="NCBI Taxonomy" id="215465"/>
    <lineage>
        <taxon>Eukaryota</taxon>
        <taxon>Fungi</taxon>
        <taxon>Dikarya</taxon>
        <taxon>Ascomycota</taxon>
        <taxon>Pezizomycotina</taxon>
        <taxon>Dothideomycetes</taxon>
        <taxon>Dothideomycetidae</taxon>
        <taxon>Mycosphaerellales</taxon>
        <taxon>Mycosphaerellaceae</taxon>
        <taxon>Septoria</taxon>
    </lineage>
</organism>
<evidence type="ECO:0000256" key="2">
    <source>
        <dbReference type="SAM" id="Phobius"/>
    </source>
</evidence>
<keyword evidence="2" id="KW-0812">Transmembrane</keyword>
<reference evidence="4" key="1">
    <citation type="submission" date="2022-06" db="EMBL/GenBank/DDBJ databases">
        <title>Complete genome sequences of two strains of the flax pathogen Septoria linicola.</title>
        <authorList>
            <person name="Lapalu N."/>
            <person name="Simon A."/>
            <person name="Demenou B."/>
            <person name="Paumier D."/>
            <person name="Guillot M.-P."/>
            <person name="Gout L."/>
            <person name="Valade R."/>
        </authorList>
    </citation>
    <scope>NUCLEOTIDE SEQUENCE</scope>
    <source>
        <strain evidence="4">SE15195</strain>
    </source>
</reference>
<keyword evidence="2" id="KW-1133">Transmembrane helix</keyword>
<dbReference type="AlphaFoldDB" id="A0A9Q9AL90"/>
<feature type="transmembrane region" description="Helical" evidence="2">
    <location>
        <begin position="12"/>
        <end position="32"/>
    </location>
</feature>
<evidence type="ECO:0000313" key="4">
    <source>
        <dbReference type="EMBL" id="USW48102.1"/>
    </source>
</evidence>
<feature type="transmembrane region" description="Helical" evidence="2">
    <location>
        <begin position="44"/>
        <end position="65"/>
    </location>
</feature>
<proteinExistence type="predicted"/>
<keyword evidence="5" id="KW-1185">Reference proteome</keyword>
<name>A0A9Q9AL90_9PEZI</name>
<feature type="compositionally biased region" description="Polar residues" evidence="1">
    <location>
        <begin position="355"/>
        <end position="365"/>
    </location>
</feature>
<dbReference type="Proteomes" id="UP001056384">
    <property type="component" value="Chromosome 1"/>
</dbReference>
<dbReference type="Pfam" id="PF20684">
    <property type="entry name" value="Fung_rhodopsin"/>
    <property type="match status" value="1"/>
</dbReference>
<dbReference type="InterPro" id="IPR049326">
    <property type="entry name" value="Rhodopsin_dom_fungi"/>
</dbReference>
<protein>
    <recommendedName>
        <fullName evidence="3">Rhodopsin domain-containing protein</fullName>
    </recommendedName>
</protein>
<dbReference type="PANTHER" id="PTHR39614">
    <property type="entry name" value="INTEGRAL MEMBRANE PROTEIN"/>
    <property type="match status" value="1"/>
</dbReference>
<feature type="domain" description="Rhodopsin" evidence="3">
    <location>
        <begin position="29"/>
        <end position="263"/>
    </location>
</feature>
<keyword evidence="2" id="KW-0472">Membrane</keyword>
<dbReference type="EMBL" id="CP099418">
    <property type="protein sequence ID" value="USW48102.1"/>
    <property type="molecule type" value="Genomic_DNA"/>
</dbReference>